<keyword evidence="7" id="KW-1185">Reference proteome</keyword>
<proteinExistence type="predicted"/>
<dbReference type="PANTHER" id="PTHR43110">
    <property type="entry name" value="THIOL PEROXIDASE"/>
    <property type="match status" value="1"/>
</dbReference>
<keyword evidence="4" id="KW-0676">Redox-active center</keyword>
<dbReference type="InterPro" id="IPR000866">
    <property type="entry name" value="AhpC/TSA"/>
</dbReference>
<dbReference type="CDD" id="cd03017">
    <property type="entry name" value="PRX_BCP"/>
    <property type="match status" value="1"/>
</dbReference>
<dbReference type="RefSeq" id="WP_254573062.1">
    <property type="nucleotide sequence ID" value="NZ_CP098502.1"/>
</dbReference>
<evidence type="ECO:0000256" key="3">
    <source>
        <dbReference type="ARBA" id="ARBA00023002"/>
    </source>
</evidence>
<accession>A0ABY5DYX5</accession>
<dbReference type="Gene3D" id="3.40.30.10">
    <property type="entry name" value="Glutaredoxin"/>
    <property type="match status" value="1"/>
</dbReference>
<dbReference type="EMBL" id="CP098502">
    <property type="protein sequence ID" value="UTI66391.1"/>
    <property type="molecule type" value="Genomic_DNA"/>
</dbReference>
<dbReference type="InterPro" id="IPR050455">
    <property type="entry name" value="Tpx_Peroxidase_subfamily"/>
</dbReference>
<keyword evidence="2" id="KW-0049">Antioxidant</keyword>
<protein>
    <submittedName>
        <fullName evidence="6">Peroxiredoxin</fullName>
    </submittedName>
</protein>
<name>A0ABY5DYX5_9ACTN</name>
<keyword evidence="3" id="KW-0560">Oxidoreductase</keyword>
<dbReference type="PROSITE" id="PS51352">
    <property type="entry name" value="THIOREDOXIN_2"/>
    <property type="match status" value="1"/>
</dbReference>
<dbReference type="Proteomes" id="UP001056035">
    <property type="component" value="Chromosome"/>
</dbReference>
<evidence type="ECO:0000313" key="6">
    <source>
        <dbReference type="EMBL" id="UTI66391.1"/>
    </source>
</evidence>
<dbReference type="PANTHER" id="PTHR43110:SF1">
    <property type="entry name" value="THIOL PEROXIDASE"/>
    <property type="match status" value="1"/>
</dbReference>
<evidence type="ECO:0000256" key="2">
    <source>
        <dbReference type="ARBA" id="ARBA00022862"/>
    </source>
</evidence>
<evidence type="ECO:0000313" key="7">
    <source>
        <dbReference type="Proteomes" id="UP001056035"/>
    </source>
</evidence>
<evidence type="ECO:0000256" key="4">
    <source>
        <dbReference type="ARBA" id="ARBA00023284"/>
    </source>
</evidence>
<dbReference type="Pfam" id="PF00578">
    <property type="entry name" value="AhpC-TSA"/>
    <property type="match status" value="1"/>
</dbReference>
<dbReference type="InterPro" id="IPR036249">
    <property type="entry name" value="Thioredoxin-like_sf"/>
</dbReference>
<feature type="domain" description="Thioredoxin" evidence="5">
    <location>
        <begin position="4"/>
        <end position="152"/>
    </location>
</feature>
<dbReference type="InterPro" id="IPR013766">
    <property type="entry name" value="Thioredoxin_domain"/>
</dbReference>
<evidence type="ECO:0000259" key="5">
    <source>
        <dbReference type="PROSITE" id="PS51352"/>
    </source>
</evidence>
<dbReference type="SUPFAM" id="SSF52833">
    <property type="entry name" value="Thioredoxin-like"/>
    <property type="match status" value="1"/>
</dbReference>
<reference evidence="6 7" key="1">
    <citation type="submission" date="2022-06" db="EMBL/GenBank/DDBJ databases">
        <title>Paraconexibacter antarcticus.</title>
        <authorList>
            <person name="Kim C.S."/>
        </authorList>
    </citation>
    <scope>NUCLEOTIDE SEQUENCE [LARGE SCALE GENOMIC DNA]</scope>
    <source>
        <strain evidence="6 7">02-257</strain>
    </source>
</reference>
<gene>
    <name evidence="6" type="ORF">NBH00_09315</name>
</gene>
<keyword evidence="1" id="KW-0575">Peroxidase</keyword>
<sequence>MASLNVGDPAPDFELKGTNGPFKLSAHRGERIVLLFYPGDDTTVCTKQFCSYRDNEADMASLNAKVVGISTGDVAAKEAFVAKHGLKTELLADVDGAVAEQYGIFAKRLKMAKRTVFIIDEQGRIAHKHGNLLSLTFDDVADLKAALDKLPAAA</sequence>
<organism evidence="6 7">
    <name type="scientific">Paraconexibacter antarcticus</name>
    <dbReference type="NCBI Taxonomy" id="2949664"/>
    <lineage>
        <taxon>Bacteria</taxon>
        <taxon>Bacillati</taxon>
        <taxon>Actinomycetota</taxon>
        <taxon>Thermoleophilia</taxon>
        <taxon>Solirubrobacterales</taxon>
        <taxon>Paraconexibacteraceae</taxon>
        <taxon>Paraconexibacter</taxon>
    </lineage>
</organism>
<dbReference type="PIRSF" id="PIRSF000239">
    <property type="entry name" value="AHPC"/>
    <property type="match status" value="1"/>
</dbReference>
<evidence type="ECO:0000256" key="1">
    <source>
        <dbReference type="ARBA" id="ARBA00022559"/>
    </source>
</evidence>
<dbReference type="InterPro" id="IPR024706">
    <property type="entry name" value="Peroxiredoxin_AhpC-typ"/>
</dbReference>